<dbReference type="Gene3D" id="3.60.40.10">
    <property type="entry name" value="PPM-type phosphatase domain"/>
    <property type="match status" value="1"/>
</dbReference>
<comment type="caution">
    <text evidence="1">The sequence shown here is derived from an EMBL/GenBank/DDBJ whole genome shotgun (WGS) entry which is preliminary data.</text>
</comment>
<reference evidence="1" key="1">
    <citation type="journal article" date="2013" name="Environ. Microbiol.">
        <title>Microbiota from the distal guts of lean and obese adolescents exhibit partial functional redundancy besides clear differences in community structure.</title>
        <authorList>
            <person name="Ferrer M."/>
            <person name="Ruiz A."/>
            <person name="Lanza F."/>
            <person name="Haange S.B."/>
            <person name="Oberbach A."/>
            <person name="Till H."/>
            <person name="Bargiela R."/>
            <person name="Campoy C."/>
            <person name="Segura M.T."/>
            <person name="Richter M."/>
            <person name="von Bergen M."/>
            <person name="Seifert J."/>
            <person name="Suarez A."/>
        </authorList>
    </citation>
    <scope>NUCLEOTIDE SEQUENCE</scope>
</reference>
<dbReference type="EMBL" id="AJWZ01010964">
    <property type="protein sequence ID" value="EKC46961.1"/>
    <property type="molecule type" value="Genomic_DNA"/>
</dbReference>
<gene>
    <name evidence="1" type="ORF">OBE_15955</name>
</gene>
<organism evidence="1">
    <name type="scientific">human gut metagenome</name>
    <dbReference type="NCBI Taxonomy" id="408170"/>
    <lineage>
        <taxon>unclassified sequences</taxon>
        <taxon>metagenomes</taxon>
        <taxon>organismal metagenomes</taxon>
    </lineage>
</organism>
<feature type="non-terminal residue" evidence="1">
    <location>
        <position position="1"/>
    </location>
</feature>
<dbReference type="GO" id="GO:0016787">
    <property type="term" value="F:hydrolase activity"/>
    <property type="evidence" value="ECO:0007669"/>
    <property type="project" value="UniProtKB-KW"/>
</dbReference>
<name>K1SI05_9ZZZZ</name>
<keyword evidence="1" id="KW-0378">Hydrolase</keyword>
<dbReference type="AlphaFoldDB" id="K1SI05"/>
<proteinExistence type="predicted"/>
<sequence length="71" mass="8063">LCRGFYYNDSDGIVDSLECTDREEAMGRIIMDIKTASPREMALEIMNRALQMSKGIPKDDMTVLCTGIWEN</sequence>
<dbReference type="InterPro" id="IPR036457">
    <property type="entry name" value="PPM-type-like_dom_sf"/>
</dbReference>
<evidence type="ECO:0000313" key="1">
    <source>
        <dbReference type="EMBL" id="EKC46961.1"/>
    </source>
</evidence>
<accession>K1SI05</accession>
<protein>
    <submittedName>
        <fullName evidence="1">Protein containing Sporulation stage II, protein E</fullName>
        <ecNumber evidence="1">3.1.3.-</ecNumber>
    </submittedName>
</protein>
<dbReference type="EC" id="3.1.3.-" evidence="1"/>